<name>A0A168FBE9_CORDF</name>
<reference evidence="3 4" key="1">
    <citation type="journal article" date="2016" name="Genome Biol. Evol.">
        <title>Divergent and convergent evolution of fungal pathogenicity.</title>
        <authorList>
            <person name="Shang Y."/>
            <person name="Xiao G."/>
            <person name="Zheng P."/>
            <person name="Cen K."/>
            <person name="Zhan S."/>
            <person name="Wang C."/>
        </authorList>
    </citation>
    <scope>NUCLEOTIDE SEQUENCE [LARGE SCALE GENOMIC DNA]</scope>
    <source>
        <strain evidence="3 4">RCEF 1005</strain>
    </source>
</reference>
<sequence>MKSIAVVTIFFAVALAQPLASDGTKPSECHGCGHLPKVHEWQNFTPRCQGCLAMCHREHDFNVCGFARCHQICTHGNKDEPGGKPRDDIQFSRSN</sequence>
<evidence type="ECO:0000313" key="3">
    <source>
        <dbReference type="EMBL" id="OAA74927.1"/>
    </source>
</evidence>
<keyword evidence="4" id="KW-1185">Reference proteome</keyword>
<keyword evidence="2" id="KW-0732">Signal</keyword>
<evidence type="ECO:0000313" key="4">
    <source>
        <dbReference type="Proteomes" id="UP000076881"/>
    </source>
</evidence>
<accession>A0A168FBE9</accession>
<dbReference type="Proteomes" id="UP000076881">
    <property type="component" value="Unassembled WGS sequence"/>
</dbReference>
<feature type="chain" id="PRO_5007896711" evidence="2">
    <location>
        <begin position="17"/>
        <end position="95"/>
    </location>
</feature>
<protein>
    <submittedName>
        <fullName evidence="3">Uncharacterized protein</fullName>
    </submittedName>
</protein>
<organism evidence="3 4">
    <name type="scientific">Akanthomyces lecanii RCEF 1005</name>
    <dbReference type="NCBI Taxonomy" id="1081108"/>
    <lineage>
        <taxon>Eukaryota</taxon>
        <taxon>Fungi</taxon>
        <taxon>Dikarya</taxon>
        <taxon>Ascomycota</taxon>
        <taxon>Pezizomycotina</taxon>
        <taxon>Sordariomycetes</taxon>
        <taxon>Hypocreomycetidae</taxon>
        <taxon>Hypocreales</taxon>
        <taxon>Cordycipitaceae</taxon>
        <taxon>Akanthomyces</taxon>
        <taxon>Cordyceps confragosa</taxon>
    </lineage>
</organism>
<dbReference type="AlphaFoldDB" id="A0A168FBE9"/>
<feature type="region of interest" description="Disordered" evidence="1">
    <location>
        <begin position="76"/>
        <end position="95"/>
    </location>
</feature>
<dbReference type="EMBL" id="AZHF01000005">
    <property type="protein sequence ID" value="OAA74927.1"/>
    <property type="molecule type" value="Genomic_DNA"/>
</dbReference>
<comment type="caution">
    <text evidence="3">The sequence shown here is derived from an EMBL/GenBank/DDBJ whole genome shotgun (WGS) entry which is preliminary data.</text>
</comment>
<feature type="signal peptide" evidence="2">
    <location>
        <begin position="1"/>
        <end position="16"/>
    </location>
</feature>
<evidence type="ECO:0000256" key="2">
    <source>
        <dbReference type="SAM" id="SignalP"/>
    </source>
</evidence>
<gene>
    <name evidence="3" type="ORF">LEL_06915</name>
</gene>
<evidence type="ECO:0000256" key="1">
    <source>
        <dbReference type="SAM" id="MobiDB-lite"/>
    </source>
</evidence>
<proteinExistence type="predicted"/>